<dbReference type="InParanoid" id="A0A6C2YQH7"/>
<accession>A0A6C2YQH7</accession>
<dbReference type="InterPro" id="IPR029058">
    <property type="entry name" value="AB_hydrolase_fold"/>
</dbReference>
<proteinExistence type="predicted"/>
<dbReference type="EMBL" id="LR593887">
    <property type="protein sequence ID" value="VTS03514.1"/>
    <property type="molecule type" value="Genomic_DNA"/>
</dbReference>
<dbReference type="RefSeq" id="WP_162658237.1">
    <property type="nucleotide sequence ID" value="NZ_LR593887.1"/>
</dbReference>
<dbReference type="InterPro" id="IPR050261">
    <property type="entry name" value="FrsA_esterase"/>
</dbReference>
<dbReference type="Gene3D" id="3.40.50.1820">
    <property type="entry name" value="alpha/beta hydrolase"/>
    <property type="match status" value="2"/>
</dbReference>
<name>A0A6C2YQH7_9BACT</name>
<dbReference type="PANTHER" id="PTHR22946">
    <property type="entry name" value="DIENELACTONE HYDROLASE DOMAIN-CONTAINING PROTEIN-RELATED"/>
    <property type="match status" value="1"/>
</dbReference>
<dbReference type="InterPro" id="IPR025890">
    <property type="entry name" value="Abhydrolase_bac"/>
</dbReference>
<sequence>MPPVLPNPAPDALTQFMVAAAAQRRANDRPPRTQAELAEQRTQLRQQIFASIGEYPETHVPLQAKIVEELPRTDYRIEKLLFQTRPDVWVTATAYVPNNLGSRKVPAVLAVHGHWPWARRDPVVQARCLGLVKLGFFVLAIDATGAGERHTAPGRGTYHGALYGATLWPSGQSLLGVQVYDNFRAVEYLKSRPEVDGTKLGITGASGGGNQSMNAGALIEDFRCVVPVCSVGNYQAYLRAACCVCEVMPNALRFTEEGAILGLLTAPRHLMVINATRDANQFSPVEAKKSVAFAQSVYDLLGAGNHLAHRIFESGHDYSQPMREAMYGWMTLALKNEGKGDPIPEPKFEVETPETLAIFNGPKRPVVTRMLPEVASQLGQAEVAKRNTLAPTHAQQWEATAIMQRNALQPVLGLPRELPKPIAELGKRETEGGFVRIPGILQGEAGPIPFRMMGLSNRLGTGAPVLALSLEGKEAALASPLVQQYAKAGHLILAPDLRGIGETASRSDAIAGAPDHNSAEHAIWLGYPLLGQWVTDVQTILKWMAIQPNPMAQLTLLGIGHASMIALTVAALDPALPGQVVVQQPMTSWVTPTAYPSGTPMGVLVPGILRVADVPHLAAMIAPRPLTIVDGITASGVRLGLDALTAAFQFTQTVYRVMAVEKRLRIRWRPNLLNLVQGE</sequence>
<gene>
    <name evidence="1" type="ORF">GMBLW1_08180</name>
</gene>
<dbReference type="GO" id="GO:0016787">
    <property type="term" value="F:hydrolase activity"/>
    <property type="evidence" value="ECO:0007669"/>
    <property type="project" value="UniProtKB-KW"/>
</dbReference>
<evidence type="ECO:0000313" key="1">
    <source>
        <dbReference type="EMBL" id="VIP03142.1"/>
    </source>
</evidence>
<reference evidence="1" key="1">
    <citation type="submission" date="2019-04" db="EMBL/GenBank/DDBJ databases">
        <authorList>
            <consortium name="Science for Life Laboratories"/>
        </authorList>
    </citation>
    <scope>NUCLEOTIDE SEQUENCE</scope>
    <source>
        <strain evidence="1">MBLW1</strain>
    </source>
</reference>
<dbReference type="PANTHER" id="PTHR22946:SF8">
    <property type="entry name" value="ACETYL XYLAN ESTERASE DOMAIN-CONTAINING PROTEIN"/>
    <property type="match status" value="1"/>
</dbReference>
<protein>
    <submittedName>
        <fullName evidence="1">Uncharacterized protein</fullName>
    </submittedName>
</protein>
<dbReference type="KEGG" id="tim:GMBLW1_08180"/>
<keyword evidence="2" id="KW-1185">Reference proteome</keyword>
<dbReference type="EMBL" id="LR586016">
    <property type="protein sequence ID" value="VIP03142.1"/>
    <property type="molecule type" value="Genomic_DNA"/>
</dbReference>
<keyword evidence="1" id="KW-0378">Hydrolase</keyword>
<organism evidence="1">
    <name type="scientific">Tuwongella immobilis</name>
    <dbReference type="NCBI Taxonomy" id="692036"/>
    <lineage>
        <taxon>Bacteria</taxon>
        <taxon>Pseudomonadati</taxon>
        <taxon>Planctomycetota</taxon>
        <taxon>Planctomycetia</taxon>
        <taxon>Gemmatales</taxon>
        <taxon>Gemmataceae</taxon>
        <taxon>Tuwongella</taxon>
    </lineage>
</organism>
<dbReference type="Pfam" id="PF12715">
    <property type="entry name" value="Abhydrolase_7"/>
    <property type="match status" value="1"/>
</dbReference>
<dbReference type="AlphaFoldDB" id="A0A6C2YQH7"/>
<dbReference type="Proteomes" id="UP000464378">
    <property type="component" value="Chromosome"/>
</dbReference>
<evidence type="ECO:0000313" key="2">
    <source>
        <dbReference type="Proteomes" id="UP000464378"/>
    </source>
</evidence>
<dbReference type="SUPFAM" id="SSF53474">
    <property type="entry name" value="alpha/beta-Hydrolases"/>
    <property type="match status" value="2"/>
</dbReference>